<dbReference type="HOGENOM" id="CLU_3367757_0_0_9"/>
<accession>I1ZP44</accession>
<dbReference type="STRING" id="1114965.Spaf_1872"/>
<proteinExistence type="predicted"/>
<protein>
    <submittedName>
        <fullName evidence="1">Uncharacterized protein</fullName>
    </submittedName>
</protein>
<organism evidence="1 2">
    <name type="scientific">Streptococcus parasanguinis FW213</name>
    <dbReference type="NCBI Taxonomy" id="1114965"/>
    <lineage>
        <taxon>Bacteria</taxon>
        <taxon>Bacillati</taxon>
        <taxon>Bacillota</taxon>
        <taxon>Bacilli</taxon>
        <taxon>Lactobacillales</taxon>
        <taxon>Streptococcaceae</taxon>
        <taxon>Streptococcus</taxon>
    </lineage>
</organism>
<dbReference type="EMBL" id="CP003122">
    <property type="protein sequence ID" value="AFJ26818.1"/>
    <property type="molecule type" value="Genomic_DNA"/>
</dbReference>
<dbReference type="PaxDb" id="1114965-Spaf_1872"/>
<gene>
    <name evidence="1" type="ORF">Spaf_1872</name>
</gene>
<evidence type="ECO:0000313" key="2">
    <source>
        <dbReference type="Proteomes" id="UP000002865"/>
    </source>
</evidence>
<dbReference type="Proteomes" id="UP000002865">
    <property type="component" value="Chromosome"/>
</dbReference>
<dbReference type="AlphaFoldDB" id="I1ZP44"/>
<evidence type="ECO:0000313" key="1">
    <source>
        <dbReference type="EMBL" id="AFJ26818.1"/>
    </source>
</evidence>
<reference evidence="1 2" key="1">
    <citation type="journal article" date="2012" name="PLoS ONE">
        <title>Complete Genome and Transcriptomes of Streptococcus parasanguinis FW213: Phylogenic Relations and Potential Virulence Mechanisms.</title>
        <authorList>
            <person name="Geng J."/>
            <person name="Chiu C.H."/>
            <person name="Tang P."/>
            <person name="Chen Y."/>
            <person name="Shieh H.R."/>
            <person name="Hu S."/>
            <person name="Chen Y.Y."/>
        </authorList>
    </citation>
    <scope>NUCLEOTIDE SEQUENCE [LARGE SCALE GENOMIC DNA]</scope>
    <source>
        <strain evidence="1 2">FW213</strain>
    </source>
</reference>
<sequence length="38" mass="4226">MKIMEELQVIDLEELLEFDQGYVVNNNCGPSHSCGGGR</sequence>
<dbReference type="KEGG" id="scf:Spaf_1872"/>
<name>I1ZP44_STRPA</name>